<name>A0A2R6S1F6_ACTCC</name>
<proteinExistence type="predicted"/>
<comment type="caution">
    <text evidence="2">The sequence shown here is derived from an EMBL/GenBank/DDBJ whole genome shotgun (WGS) entry which is preliminary data.</text>
</comment>
<protein>
    <recommendedName>
        <fullName evidence="1">Transposase (putative) gypsy type domain-containing protein</fullName>
    </recommendedName>
</protein>
<gene>
    <name evidence="2" type="ORF">CEY00_Acc00641</name>
</gene>
<sequence>MFLAPSSSATELITMTQGDLDRLCETCSFPMGVQMRIPGKGKTVLSASSGEVAFYETVFPADLRFPMHSTIKRILNFYNICPAQLFPNAWRNIISVLVIWRLHRRYLSLNEFRCLYTLLKGPRSESGWLYFKARPGKNILKEAPSNIKGWKRRFFFVSGDGGEFHPTIPREEGVVRVPRSWGTTGFIVTRLTSDTSDSCSRHSLEPPQAVLSLARPPTGFPDPH</sequence>
<evidence type="ECO:0000313" key="2">
    <source>
        <dbReference type="EMBL" id="PSS36100.1"/>
    </source>
</evidence>
<dbReference type="OrthoDB" id="1752359at2759"/>
<dbReference type="PANTHER" id="PTHR31099">
    <property type="entry name" value="OS06G0165300 PROTEIN"/>
    <property type="match status" value="1"/>
</dbReference>
<reference evidence="3" key="2">
    <citation type="journal article" date="2018" name="BMC Genomics">
        <title>A manually annotated Actinidia chinensis var. chinensis (kiwifruit) genome highlights the challenges associated with draft genomes and gene prediction in plants.</title>
        <authorList>
            <person name="Pilkington S.M."/>
            <person name="Crowhurst R."/>
            <person name="Hilario E."/>
            <person name="Nardozza S."/>
            <person name="Fraser L."/>
            <person name="Peng Y."/>
            <person name="Gunaseelan K."/>
            <person name="Simpson R."/>
            <person name="Tahir J."/>
            <person name="Deroles S.C."/>
            <person name="Templeton K."/>
            <person name="Luo Z."/>
            <person name="Davy M."/>
            <person name="Cheng C."/>
            <person name="McNeilage M."/>
            <person name="Scaglione D."/>
            <person name="Liu Y."/>
            <person name="Zhang Q."/>
            <person name="Datson P."/>
            <person name="De Silva N."/>
            <person name="Gardiner S.E."/>
            <person name="Bassett H."/>
            <person name="Chagne D."/>
            <person name="McCallum J."/>
            <person name="Dzierzon H."/>
            <person name="Deng C."/>
            <person name="Wang Y.Y."/>
            <person name="Barron L."/>
            <person name="Manako K."/>
            <person name="Bowen J."/>
            <person name="Foster T.M."/>
            <person name="Erridge Z.A."/>
            <person name="Tiffin H."/>
            <person name="Waite C.N."/>
            <person name="Davies K.M."/>
            <person name="Grierson E.P."/>
            <person name="Laing W.A."/>
            <person name="Kirk R."/>
            <person name="Chen X."/>
            <person name="Wood M."/>
            <person name="Montefiori M."/>
            <person name="Brummell D.A."/>
            <person name="Schwinn K.E."/>
            <person name="Catanach A."/>
            <person name="Fullerton C."/>
            <person name="Li D."/>
            <person name="Meiyalaghan S."/>
            <person name="Nieuwenhuizen N."/>
            <person name="Read N."/>
            <person name="Prakash R."/>
            <person name="Hunter D."/>
            <person name="Zhang H."/>
            <person name="McKenzie M."/>
            <person name="Knabel M."/>
            <person name="Harris A."/>
            <person name="Allan A.C."/>
            <person name="Gleave A."/>
            <person name="Chen A."/>
            <person name="Janssen B.J."/>
            <person name="Plunkett B."/>
            <person name="Ampomah-Dwamena C."/>
            <person name="Voogd C."/>
            <person name="Leif D."/>
            <person name="Lafferty D."/>
            <person name="Souleyre E.J.F."/>
            <person name="Varkonyi-Gasic E."/>
            <person name="Gambi F."/>
            <person name="Hanley J."/>
            <person name="Yao J.L."/>
            <person name="Cheung J."/>
            <person name="David K.M."/>
            <person name="Warren B."/>
            <person name="Marsh K."/>
            <person name="Snowden K.C."/>
            <person name="Lin-Wang K."/>
            <person name="Brian L."/>
            <person name="Martinez-Sanchez M."/>
            <person name="Wang M."/>
            <person name="Ileperuma N."/>
            <person name="Macnee N."/>
            <person name="Campin R."/>
            <person name="McAtee P."/>
            <person name="Drummond R.S.M."/>
            <person name="Espley R.V."/>
            <person name="Ireland H.S."/>
            <person name="Wu R."/>
            <person name="Atkinson R.G."/>
            <person name="Karunairetnam S."/>
            <person name="Bulley S."/>
            <person name="Chunkath S."/>
            <person name="Hanley Z."/>
            <person name="Storey R."/>
            <person name="Thrimawithana A.H."/>
            <person name="Thomson S."/>
            <person name="David C."/>
            <person name="Testolin R."/>
            <person name="Huang H."/>
            <person name="Hellens R.P."/>
            <person name="Schaffer R.J."/>
        </authorList>
    </citation>
    <scope>NUCLEOTIDE SEQUENCE [LARGE SCALE GENOMIC DNA]</scope>
    <source>
        <strain evidence="3">cv. Red5</strain>
    </source>
</reference>
<dbReference type="PANTHER" id="PTHR31099:SF28">
    <property type="entry name" value="F5J5.12"/>
    <property type="match status" value="1"/>
</dbReference>
<reference evidence="2 3" key="1">
    <citation type="submission" date="2017-07" db="EMBL/GenBank/DDBJ databases">
        <title>An improved, manually edited Actinidia chinensis var. chinensis (kiwifruit) genome highlights the challenges associated with draft genomes and gene prediction in plants.</title>
        <authorList>
            <person name="Pilkington S."/>
            <person name="Crowhurst R."/>
            <person name="Hilario E."/>
            <person name="Nardozza S."/>
            <person name="Fraser L."/>
            <person name="Peng Y."/>
            <person name="Gunaseelan K."/>
            <person name="Simpson R."/>
            <person name="Tahir J."/>
            <person name="Deroles S."/>
            <person name="Templeton K."/>
            <person name="Luo Z."/>
            <person name="Davy M."/>
            <person name="Cheng C."/>
            <person name="Mcneilage M."/>
            <person name="Scaglione D."/>
            <person name="Liu Y."/>
            <person name="Zhang Q."/>
            <person name="Datson P."/>
            <person name="De Silva N."/>
            <person name="Gardiner S."/>
            <person name="Bassett H."/>
            <person name="Chagne D."/>
            <person name="Mccallum J."/>
            <person name="Dzierzon H."/>
            <person name="Deng C."/>
            <person name="Wang Y.-Y."/>
            <person name="Barron N."/>
            <person name="Manako K."/>
            <person name="Bowen J."/>
            <person name="Foster T."/>
            <person name="Erridge Z."/>
            <person name="Tiffin H."/>
            <person name="Waite C."/>
            <person name="Davies K."/>
            <person name="Grierson E."/>
            <person name="Laing W."/>
            <person name="Kirk R."/>
            <person name="Chen X."/>
            <person name="Wood M."/>
            <person name="Montefiori M."/>
            <person name="Brummell D."/>
            <person name="Schwinn K."/>
            <person name="Catanach A."/>
            <person name="Fullerton C."/>
            <person name="Li D."/>
            <person name="Meiyalaghan S."/>
            <person name="Nieuwenhuizen N."/>
            <person name="Read N."/>
            <person name="Prakash R."/>
            <person name="Hunter D."/>
            <person name="Zhang H."/>
            <person name="Mckenzie M."/>
            <person name="Knabel M."/>
            <person name="Harris A."/>
            <person name="Allan A."/>
            <person name="Chen A."/>
            <person name="Janssen B."/>
            <person name="Plunkett B."/>
            <person name="Dwamena C."/>
            <person name="Voogd C."/>
            <person name="Leif D."/>
            <person name="Lafferty D."/>
            <person name="Souleyre E."/>
            <person name="Varkonyi-Gasic E."/>
            <person name="Gambi F."/>
            <person name="Hanley J."/>
            <person name="Yao J.-L."/>
            <person name="Cheung J."/>
            <person name="David K."/>
            <person name="Warren B."/>
            <person name="Marsh K."/>
            <person name="Snowden K."/>
            <person name="Lin-Wang K."/>
            <person name="Brian L."/>
            <person name="Martinez-Sanchez M."/>
            <person name="Wang M."/>
            <person name="Ileperuma N."/>
            <person name="Macnee N."/>
            <person name="Campin R."/>
            <person name="Mcatee P."/>
            <person name="Drummond R."/>
            <person name="Espley R."/>
            <person name="Ireland H."/>
            <person name="Wu R."/>
            <person name="Atkinson R."/>
            <person name="Karunairetnam S."/>
            <person name="Bulley S."/>
            <person name="Chunkath S."/>
            <person name="Hanley Z."/>
            <person name="Storey R."/>
            <person name="Thrimawithana A."/>
            <person name="Thomson S."/>
            <person name="David C."/>
            <person name="Testolin R."/>
        </authorList>
    </citation>
    <scope>NUCLEOTIDE SEQUENCE [LARGE SCALE GENOMIC DNA]</scope>
    <source>
        <strain evidence="3">cv. Red5</strain>
        <tissue evidence="2">Young leaf</tissue>
    </source>
</reference>
<evidence type="ECO:0000259" key="1">
    <source>
        <dbReference type="Pfam" id="PF04195"/>
    </source>
</evidence>
<dbReference type="Gramene" id="PSS36100">
    <property type="protein sequence ID" value="PSS36100"/>
    <property type="gene ID" value="CEY00_Acc00641"/>
</dbReference>
<accession>A0A2R6S1F6</accession>
<keyword evidence="3" id="KW-1185">Reference proteome</keyword>
<dbReference type="EMBL" id="NKQK01000001">
    <property type="protein sequence ID" value="PSS36100.1"/>
    <property type="molecule type" value="Genomic_DNA"/>
</dbReference>
<dbReference type="OMA" id="KFIMEIP"/>
<dbReference type="Proteomes" id="UP000241394">
    <property type="component" value="Chromosome LG1"/>
</dbReference>
<feature type="domain" description="Transposase (putative) gypsy type" evidence="1">
    <location>
        <begin position="55"/>
        <end position="117"/>
    </location>
</feature>
<dbReference type="Pfam" id="PF04195">
    <property type="entry name" value="Transposase_28"/>
    <property type="match status" value="1"/>
</dbReference>
<organism evidence="2 3">
    <name type="scientific">Actinidia chinensis var. chinensis</name>
    <name type="common">Chinese soft-hair kiwi</name>
    <dbReference type="NCBI Taxonomy" id="1590841"/>
    <lineage>
        <taxon>Eukaryota</taxon>
        <taxon>Viridiplantae</taxon>
        <taxon>Streptophyta</taxon>
        <taxon>Embryophyta</taxon>
        <taxon>Tracheophyta</taxon>
        <taxon>Spermatophyta</taxon>
        <taxon>Magnoliopsida</taxon>
        <taxon>eudicotyledons</taxon>
        <taxon>Gunneridae</taxon>
        <taxon>Pentapetalae</taxon>
        <taxon>asterids</taxon>
        <taxon>Ericales</taxon>
        <taxon>Actinidiaceae</taxon>
        <taxon>Actinidia</taxon>
    </lineage>
</organism>
<dbReference type="InterPro" id="IPR007321">
    <property type="entry name" value="Transposase_28"/>
</dbReference>
<dbReference type="AlphaFoldDB" id="A0A2R6S1F6"/>
<dbReference type="InParanoid" id="A0A2R6S1F6"/>
<evidence type="ECO:0000313" key="3">
    <source>
        <dbReference type="Proteomes" id="UP000241394"/>
    </source>
</evidence>